<dbReference type="GO" id="GO:0045332">
    <property type="term" value="P:phospholipid translocation"/>
    <property type="evidence" value="ECO:0007669"/>
    <property type="project" value="TreeGrafter"/>
</dbReference>
<keyword evidence="2" id="KW-0479">Metal-binding</keyword>
<name>A0A433PUK1_9FUNG</name>
<dbReference type="PANTHER" id="PTHR24092">
    <property type="entry name" value="PROBABLE PHOSPHOLIPID-TRANSPORTING ATPASE"/>
    <property type="match status" value="1"/>
</dbReference>
<evidence type="ECO:0000256" key="4">
    <source>
        <dbReference type="SAM" id="Phobius"/>
    </source>
</evidence>
<reference evidence="6 7" key="1">
    <citation type="journal article" date="2018" name="New Phytol.">
        <title>Phylogenomics of Endogonaceae and evolution of mycorrhizas within Mucoromycota.</title>
        <authorList>
            <person name="Chang Y."/>
            <person name="Desiro A."/>
            <person name="Na H."/>
            <person name="Sandor L."/>
            <person name="Lipzen A."/>
            <person name="Clum A."/>
            <person name="Barry K."/>
            <person name="Grigoriev I.V."/>
            <person name="Martin F.M."/>
            <person name="Stajich J.E."/>
            <person name="Smith M.E."/>
            <person name="Bonito G."/>
            <person name="Spatafora J.W."/>
        </authorList>
    </citation>
    <scope>NUCLEOTIDE SEQUENCE [LARGE SCALE GENOMIC DNA]</scope>
    <source>
        <strain evidence="6 7">AD002</strain>
    </source>
</reference>
<gene>
    <name evidence="6" type="ORF">BC938DRAFT_475459</name>
</gene>
<evidence type="ECO:0000259" key="5">
    <source>
        <dbReference type="Pfam" id="PF16212"/>
    </source>
</evidence>
<dbReference type="Pfam" id="PF16212">
    <property type="entry name" value="PhoLip_ATPase_C"/>
    <property type="match status" value="1"/>
</dbReference>
<comment type="caution">
    <text evidence="6">The sequence shown here is derived from an EMBL/GenBank/DDBJ whole genome shotgun (WGS) entry which is preliminary data.</text>
</comment>
<evidence type="ECO:0000256" key="3">
    <source>
        <dbReference type="ARBA" id="ARBA00022842"/>
    </source>
</evidence>
<dbReference type="GO" id="GO:0005802">
    <property type="term" value="C:trans-Golgi network"/>
    <property type="evidence" value="ECO:0007669"/>
    <property type="project" value="TreeGrafter"/>
</dbReference>
<dbReference type="EMBL" id="RBNJ01020695">
    <property type="protein sequence ID" value="RUS21176.1"/>
    <property type="molecule type" value="Genomic_DNA"/>
</dbReference>
<dbReference type="GO" id="GO:0006890">
    <property type="term" value="P:retrograde vesicle-mediated transport, Golgi to endoplasmic reticulum"/>
    <property type="evidence" value="ECO:0007669"/>
    <property type="project" value="TreeGrafter"/>
</dbReference>
<organism evidence="6 7">
    <name type="scientific">Jimgerdemannia flammicorona</name>
    <dbReference type="NCBI Taxonomy" id="994334"/>
    <lineage>
        <taxon>Eukaryota</taxon>
        <taxon>Fungi</taxon>
        <taxon>Fungi incertae sedis</taxon>
        <taxon>Mucoromycota</taxon>
        <taxon>Mucoromycotina</taxon>
        <taxon>Endogonomycetes</taxon>
        <taxon>Endogonales</taxon>
        <taxon>Endogonaceae</taxon>
        <taxon>Jimgerdemannia</taxon>
    </lineage>
</organism>
<feature type="transmembrane region" description="Helical" evidence="4">
    <location>
        <begin position="154"/>
        <end position="175"/>
    </location>
</feature>
<dbReference type="GO" id="GO:0005768">
    <property type="term" value="C:endosome"/>
    <property type="evidence" value="ECO:0007669"/>
    <property type="project" value="TreeGrafter"/>
</dbReference>
<keyword evidence="3" id="KW-0460">Magnesium</keyword>
<dbReference type="GO" id="GO:0005886">
    <property type="term" value="C:plasma membrane"/>
    <property type="evidence" value="ECO:0007669"/>
    <property type="project" value="TreeGrafter"/>
</dbReference>
<dbReference type="GO" id="GO:0006897">
    <property type="term" value="P:endocytosis"/>
    <property type="evidence" value="ECO:0007669"/>
    <property type="project" value="TreeGrafter"/>
</dbReference>
<sequence>MIVVSSRMFIFKQRLVCLLLTHDIIFLQYGMAAIAISARRCLPSLSSIVVSLSLSCKLFSPHSSIWRPSPYISYATLYTMAPVFSLVLDQDVNEDIALLYPELYKDLTKVRHLDLAVDHYHTAPSSRGYLLASIKVLIVDFNSRTHPNVHCAHAVINVNCIYIGGAIMILSILLFEDEFIHIVSISFTALIFNELLMVALEVNTWYGAFLQDCARTFKAIG</sequence>
<evidence type="ECO:0000313" key="6">
    <source>
        <dbReference type="EMBL" id="RUS21176.1"/>
    </source>
</evidence>
<dbReference type="PANTHER" id="PTHR24092:SF5">
    <property type="entry name" value="PHOSPHOLIPID-TRANSPORTING ATPASE"/>
    <property type="match status" value="1"/>
</dbReference>
<dbReference type="GO" id="GO:0140326">
    <property type="term" value="F:ATPase-coupled intramembrane lipid transporter activity"/>
    <property type="evidence" value="ECO:0007669"/>
    <property type="project" value="TreeGrafter"/>
</dbReference>
<keyword evidence="4" id="KW-0472">Membrane</keyword>
<accession>A0A433PUK1</accession>
<dbReference type="GO" id="GO:0046872">
    <property type="term" value="F:metal ion binding"/>
    <property type="evidence" value="ECO:0007669"/>
    <property type="project" value="UniProtKB-KW"/>
</dbReference>
<keyword evidence="4" id="KW-0812">Transmembrane</keyword>
<keyword evidence="7" id="KW-1185">Reference proteome</keyword>
<evidence type="ECO:0000256" key="1">
    <source>
        <dbReference type="ARBA" id="ARBA00004141"/>
    </source>
</evidence>
<evidence type="ECO:0000313" key="7">
    <source>
        <dbReference type="Proteomes" id="UP000274822"/>
    </source>
</evidence>
<dbReference type="AlphaFoldDB" id="A0A433PUK1"/>
<comment type="subcellular location">
    <subcellularLocation>
        <location evidence="1">Membrane</location>
        <topology evidence="1">Multi-pass membrane protein</topology>
    </subcellularLocation>
</comment>
<dbReference type="InterPro" id="IPR032630">
    <property type="entry name" value="P_typ_ATPase_c"/>
</dbReference>
<feature type="domain" description="P-type ATPase C-terminal" evidence="5">
    <location>
        <begin position="64"/>
        <end position="111"/>
    </location>
</feature>
<evidence type="ECO:0000256" key="2">
    <source>
        <dbReference type="ARBA" id="ARBA00022723"/>
    </source>
</evidence>
<proteinExistence type="predicted"/>
<keyword evidence="4" id="KW-1133">Transmembrane helix</keyword>
<dbReference type="Proteomes" id="UP000274822">
    <property type="component" value="Unassembled WGS sequence"/>
</dbReference>
<feature type="transmembrane region" description="Helical" evidence="4">
    <location>
        <begin position="182"/>
        <end position="200"/>
    </location>
</feature>
<protein>
    <recommendedName>
        <fullName evidence="5">P-type ATPase C-terminal domain-containing protein</fullName>
    </recommendedName>
</protein>